<dbReference type="EMBL" id="JELW01000098">
    <property type="protein sequence ID" value="EXU95150.1"/>
    <property type="molecule type" value="Genomic_DNA"/>
</dbReference>
<feature type="region of interest" description="Disordered" evidence="1">
    <location>
        <begin position="620"/>
        <end position="653"/>
    </location>
</feature>
<comment type="caution">
    <text evidence="2">The sequence shown here is derived from an EMBL/GenBank/DDBJ whole genome shotgun (WGS) entry which is preliminary data.</text>
</comment>
<accession>A0A014MVG3</accession>
<dbReference type="Proteomes" id="UP000030151">
    <property type="component" value="Unassembled WGS sequence"/>
</dbReference>
<evidence type="ECO:0000313" key="2">
    <source>
        <dbReference type="EMBL" id="EXU95150.1"/>
    </source>
</evidence>
<sequence>MAGNHDVAEPSTKRRKTNPVPVSLAVDVGTSGTRASITWNNKTRNVPMGYRTDHDGKSAPYYSFSTAMISAPHGLELAGLRPISQYGDEHYGLKESLDDRLCREEGPGKGFRDLCAKRGTTHWDALRLLLQDRWHYINNQIRTMFGNVDLEITEVVFTVPASQASDDLLEGETYGRDIQAGMTQCAIEAGIPENIIAPFRTEPEAIASYVASRDAKPVKSRRRKTPQHDEARIVGGHGAIYEEGLQLTRRAILLRKPEGRSVGMGRLWHLWERECQSWVTDANPWKDISRDLRYHVHEMPEGCSDFKRGDKTIRASDFQKDLNDCCDKALRLLETELWSIDEAKTDRLRTVRLHGAALSNPHIKSYFLKSLDSICIRMREGSRKAEFEVDILDRKEDENAVARGASRPFSKNPLPGFRRAVVGVMATLPVRSDAPIVVGEAPLQKAVLEFKAPGKLEVESGYEQMTVATEPDDFWIELQELMLLDKPLEGKVSDNTGRPYWSDEYAMPMGPQKFDLTGLRSKGDKVWVKLMHETSTLYVLEVNCGDENPRDEDAADGHAIRRRLKLYKDGEMEFFDVASDEDKADGHTNVSRRVNGRGTRSDGLDTALWNGRAASSTRYPLRSKGATDVLPGRQETAETAPEAGSPVLGSDADQVLPIGKRVSQRERLNDDPYQVLSDGEQTPNVFGSLTRACSRRGSGRMRLEPWYLYFVIAGLEVTHVFLMSHSTQLNRLPICGDGSFAELSRTQEAHLEYDLARLGWPANMKSFTGVRLLDTATLDTR</sequence>
<proteinExistence type="predicted"/>
<gene>
    <name evidence="2" type="ORF">X797_011772</name>
</gene>
<dbReference type="AlphaFoldDB" id="A0A014MVG3"/>
<evidence type="ECO:0000313" key="3">
    <source>
        <dbReference type="Proteomes" id="UP000030151"/>
    </source>
</evidence>
<name>A0A014MVG3_9HYPO</name>
<protein>
    <submittedName>
        <fullName evidence="2">HSPA12-like nucleotide binding domain family protein</fullName>
    </submittedName>
</protein>
<reference evidence="2 3" key="1">
    <citation type="submission" date="2014-02" db="EMBL/GenBank/DDBJ databases">
        <title>The genome sequence of the entomopathogenic fungus Metarhizium robertsii ARSEF 2575.</title>
        <authorList>
            <person name="Giuliano Garisto Donzelli B."/>
            <person name="Roe B.A."/>
            <person name="Macmil S.L."/>
            <person name="Krasnoff S.B."/>
            <person name="Gibson D.M."/>
        </authorList>
    </citation>
    <scope>NUCLEOTIDE SEQUENCE [LARGE SCALE GENOMIC DNA]</scope>
    <source>
        <strain evidence="2 3">ARSEF 2575</strain>
    </source>
</reference>
<organism evidence="2 3">
    <name type="scientific">Metarhizium robertsii</name>
    <dbReference type="NCBI Taxonomy" id="568076"/>
    <lineage>
        <taxon>Eukaryota</taxon>
        <taxon>Fungi</taxon>
        <taxon>Dikarya</taxon>
        <taxon>Ascomycota</taxon>
        <taxon>Pezizomycotina</taxon>
        <taxon>Sordariomycetes</taxon>
        <taxon>Hypocreomycetidae</taxon>
        <taxon>Hypocreales</taxon>
        <taxon>Clavicipitaceae</taxon>
        <taxon>Metarhizium</taxon>
    </lineage>
</organism>
<evidence type="ECO:0000256" key="1">
    <source>
        <dbReference type="SAM" id="MobiDB-lite"/>
    </source>
</evidence>
<dbReference type="HOGENOM" id="CLU_021166_0_0_1"/>